<protein>
    <submittedName>
        <fullName evidence="2">Protein N-acetyltransferase, RimJ/RimL family</fullName>
    </submittedName>
</protein>
<dbReference type="SUPFAM" id="SSF55729">
    <property type="entry name" value="Acyl-CoA N-acyltransferases (Nat)"/>
    <property type="match status" value="1"/>
</dbReference>
<reference evidence="2 3" key="1">
    <citation type="submission" date="2016-10" db="EMBL/GenBank/DDBJ databases">
        <authorList>
            <person name="de Groot N.N."/>
        </authorList>
    </citation>
    <scope>NUCLEOTIDE SEQUENCE [LARGE SCALE GENOMIC DNA]</scope>
    <source>
        <strain evidence="2 3">CGMCC 1.11030</strain>
    </source>
</reference>
<accession>A0A1I3CSU7</accession>
<dbReference type="AlphaFoldDB" id="A0A1I3CSU7"/>
<keyword evidence="3" id="KW-1185">Reference proteome</keyword>
<organism evidence="2 3">
    <name type="scientific">Albimonas pacifica</name>
    <dbReference type="NCBI Taxonomy" id="1114924"/>
    <lineage>
        <taxon>Bacteria</taxon>
        <taxon>Pseudomonadati</taxon>
        <taxon>Pseudomonadota</taxon>
        <taxon>Alphaproteobacteria</taxon>
        <taxon>Rhodobacterales</taxon>
        <taxon>Paracoccaceae</taxon>
        <taxon>Albimonas</taxon>
    </lineage>
</organism>
<name>A0A1I3CSU7_9RHOB</name>
<dbReference type="OrthoDB" id="6293260at2"/>
<dbReference type="EMBL" id="FOQH01000002">
    <property type="protein sequence ID" value="SFH77408.1"/>
    <property type="molecule type" value="Genomic_DNA"/>
</dbReference>
<dbReference type="STRING" id="1114924.SAMN05216258_102183"/>
<dbReference type="RefSeq" id="WP_092858045.1">
    <property type="nucleotide sequence ID" value="NZ_FOQH01000002.1"/>
</dbReference>
<dbReference type="PROSITE" id="PS51186">
    <property type="entry name" value="GNAT"/>
    <property type="match status" value="1"/>
</dbReference>
<dbReference type="Proteomes" id="UP000199377">
    <property type="component" value="Unassembled WGS sequence"/>
</dbReference>
<keyword evidence="2" id="KW-0808">Transferase</keyword>
<proteinExistence type="predicted"/>
<evidence type="ECO:0000313" key="2">
    <source>
        <dbReference type="EMBL" id="SFH77408.1"/>
    </source>
</evidence>
<dbReference type="Gene3D" id="3.40.630.30">
    <property type="match status" value="1"/>
</dbReference>
<feature type="domain" description="N-acetyltransferase" evidence="1">
    <location>
        <begin position="9"/>
        <end position="169"/>
    </location>
</feature>
<sequence>MSTLRTLRLEGRPVRPRDAAFAAALFGRSEIARWTGDDAPWSRAQAAGRARAFAGHWTAHGFGLRLWRDREGPAGVAGLQFCVLEGAAAIEASFAFAPERWGQGLAAEAMAAALAEGAGICAEVQAVVREGNAPAVALLRRLGFVERASTLAGLRRFARATGPAAEAGL</sequence>
<dbReference type="Pfam" id="PF13302">
    <property type="entry name" value="Acetyltransf_3"/>
    <property type="match status" value="1"/>
</dbReference>
<evidence type="ECO:0000313" key="3">
    <source>
        <dbReference type="Proteomes" id="UP000199377"/>
    </source>
</evidence>
<gene>
    <name evidence="2" type="ORF">SAMN05216258_102183</name>
</gene>
<dbReference type="InterPro" id="IPR016181">
    <property type="entry name" value="Acyl_CoA_acyltransferase"/>
</dbReference>
<dbReference type="GO" id="GO:0016747">
    <property type="term" value="F:acyltransferase activity, transferring groups other than amino-acyl groups"/>
    <property type="evidence" value="ECO:0007669"/>
    <property type="project" value="InterPro"/>
</dbReference>
<dbReference type="InterPro" id="IPR000182">
    <property type="entry name" value="GNAT_dom"/>
</dbReference>
<evidence type="ECO:0000259" key="1">
    <source>
        <dbReference type="PROSITE" id="PS51186"/>
    </source>
</evidence>